<dbReference type="Gene3D" id="1.10.287.620">
    <property type="entry name" value="Helix Hairpins"/>
    <property type="match status" value="1"/>
</dbReference>
<dbReference type="EMBL" id="JAUTXT010000063">
    <property type="protein sequence ID" value="KAK3670072.1"/>
    <property type="molecule type" value="Genomic_DNA"/>
</dbReference>
<feature type="coiled-coil region" evidence="1">
    <location>
        <begin position="102"/>
        <end position="171"/>
    </location>
</feature>
<dbReference type="Proteomes" id="UP001274830">
    <property type="component" value="Unassembled WGS sequence"/>
</dbReference>
<gene>
    <name evidence="3" type="ORF">LTR78_010012</name>
</gene>
<accession>A0AAE0WH38</accession>
<dbReference type="Pfam" id="PF03962">
    <property type="entry name" value="Mnd1"/>
    <property type="match status" value="1"/>
</dbReference>
<evidence type="ECO:0000256" key="1">
    <source>
        <dbReference type="SAM" id="Coils"/>
    </source>
</evidence>
<keyword evidence="1" id="KW-0175">Coiled coil</keyword>
<reference evidence="3" key="1">
    <citation type="submission" date="2023-07" db="EMBL/GenBank/DDBJ databases">
        <title>Black Yeasts Isolated from many extreme environments.</title>
        <authorList>
            <person name="Coleine C."/>
            <person name="Stajich J.E."/>
            <person name="Selbmann L."/>
        </authorList>
    </citation>
    <scope>NUCLEOTIDE SEQUENCE</scope>
    <source>
        <strain evidence="3">CCFEE 5485</strain>
    </source>
</reference>
<keyword evidence="4" id="KW-1185">Reference proteome</keyword>
<evidence type="ECO:0000313" key="3">
    <source>
        <dbReference type="EMBL" id="KAK3670072.1"/>
    </source>
</evidence>
<protein>
    <recommendedName>
        <fullName evidence="2">Mnd1 HTH domain-containing protein</fullName>
    </recommendedName>
</protein>
<dbReference type="InterPro" id="IPR040453">
    <property type="entry name" value="Mnd1_HTH"/>
</dbReference>
<evidence type="ECO:0000313" key="4">
    <source>
        <dbReference type="Proteomes" id="UP001274830"/>
    </source>
</evidence>
<feature type="domain" description="Mnd1 HTH" evidence="2">
    <location>
        <begin position="33"/>
        <end position="90"/>
    </location>
</feature>
<dbReference type="AlphaFoldDB" id="A0AAE0WH38"/>
<evidence type="ECO:0000259" key="2">
    <source>
        <dbReference type="Pfam" id="PF03962"/>
    </source>
</evidence>
<proteinExistence type="predicted"/>
<name>A0AAE0WH38_9PEZI</name>
<organism evidence="3 4">
    <name type="scientific">Recurvomyces mirabilis</name>
    <dbReference type="NCBI Taxonomy" id="574656"/>
    <lineage>
        <taxon>Eukaryota</taxon>
        <taxon>Fungi</taxon>
        <taxon>Dikarya</taxon>
        <taxon>Ascomycota</taxon>
        <taxon>Pezizomycotina</taxon>
        <taxon>Dothideomycetes</taxon>
        <taxon>Dothideomycetidae</taxon>
        <taxon>Mycosphaerellales</taxon>
        <taxon>Teratosphaeriaceae</taxon>
        <taxon>Recurvomyces</taxon>
    </lineage>
</organism>
<sequence length="237" mass="26759">MCFWCPDSHRNNTYSGTMGQKLNCNPLKLASLVAYFQKSRVAHSIKDLEKALPSVASINGVQVKEYLQSLQDENKINVEKIGSGNWYWSFTSQDQKVRQKALDEAQAAYEKAKTVNSELNSKLAEAAEQRASEEDMLDDAGESREDVIATKAVLEKEVQALKKQLTAYSDSDPTELERKRGELIEHKDKANVLCDEVYSMEGWFTNAGLDREALAVLRMKIYGDQFDAEEGVLKEYD</sequence>
<comment type="caution">
    <text evidence="3">The sequence shown here is derived from an EMBL/GenBank/DDBJ whole genome shotgun (WGS) entry which is preliminary data.</text>
</comment>